<dbReference type="EMBL" id="CABIJS010000255">
    <property type="protein sequence ID" value="VUZ47750.1"/>
    <property type="molecule type" value="Genomic_DNA"/>
</dbReference>
<evidence type="ECO:0000313" key="4">
    <source>
        <dbReference type="Proteomes" id="UP000321570"/>
    </source>
</evidence>
<dbReference type="Proteomes" id="UP000274504">
    <property type="component" value="Unassembled WGS sequence"/>
</dbReference>
<gene>
    <name evidence="1" type="ORF">HDID_LOCUS1383</name>
    <name evidence="2" type="ORF">WMSIL1_LOCUS7278</name>
</gene>
<evidence type="ECO:0000313" key="2">
    <source>
        <dbReference type="EMBL" id="VUZ47750.1"/>
    </source>
</evidence>
<sequence length="141" mass="15933">MDDVFDFTVDDKCAEMELANQEWAKKMHDVALNGEREALSEGFQTRLAGVFDMGLNTGFEIVKDFGILEGRLLFLKSKRSSDGSLAKLLSSLQSIEADVIRELALKKRYFNSSDQQTLPTDLTTRANIVKDEVNNFLKSYK</sequence>
<reference evidence="2 4" key="3">
    <citation type="submission" date="2019-07" db="EMBL/GenBank/DDBJ databases">
        <authorList>
            <person name="Jastrzebski P J."/>
            <person name="Paukszto L."/>
            <person name="Jastrzebski P J."/>
        </authorList>
    </citation>
    <scope>NUCLEOTIDE SEQUENCE [LARGE SCALE GENOMIC DNA]</scope>
    <source>
        <strain evidence="2 4">WMS-il1</strain>
    </source>
</reference>
<dbReference type="WBParaSite" id="HDID_0000138201-mRNA-1">
    <property type="protein sequence ID" value="HDID_0000138201-mRNA-1"/>
    <property type="gene ID" value="HDID_0000138201"/>
</dbReference>
<organism evidence="5">
    <name type="scientific">Hymenolepis diminuta</name>
    <name type="common">Rat tapeworm</name>
    <dbReference type="NCBI Taxonomy" id="6216"/>
    <lineage>
        <taxon>Eukaryota</taxon>
        <taxon>Metazoa</taxon>
        <taxon>Spiralia</taxon>
        <taxon>Lophotrochozoa</taxon>
        <taxon>Platyhelminthes</taxon>
        <taxon>Cestoda</taxon>
        <taxon>Eucestoda</taxon>
        <taxon>Cyclophyllidea</taxon>
        <taxon>Hymenolepididae</taxon>
        <taxon>Hymenolepis</taxon>
    </lineage>
</organism>
<name>A0A0R3SAK0_HYMDI</name>
<dbReference type="AlphaFoldDB" id="A0A0R3SAK0"/>
<proteinExistence type="predicted"/>
<dbReference type="Proteomes" id="UP000321570">
    <property type="component" value="Unassembled WGS sequence"/>
</dbReference>
<protein>
    <submittedName>
        <fullName evidence="5">Yae1_N domain-containing protein</fullName>
    </submittedName>
</protein>
<evidence type="ECO:0000313" key="1">
    <source>
        <dbReference type="EMBL" id="VDL18844.1"/>
    </source>
</evidence>
<dbReference type="EMBL" id="UYSG01000251">
    <property type="protein sequence ID" value="VDL18844.1"/>
    <property type="molecule type" value="Genomic_DNA"/>
</dbReference>
<accession>A0A0R3SAK0</accession>
<evidence type="ECO:0000313" key="5">
    <source>
        <dbReference type="WBParaSite" id="HDID_0000138201-mRNA-1"/>
    </source>
</evidence>
<evidence type="ECO:0000313" key="3">
    <source>
        <dbReference type="Proteomes" id="UP000274504"/>
    </source>
</evidence>
<keyword evidence="4" id="KW-1185">Reference proteome</keyword>
<reference evidence="5" key="1">
    <citation type="submission" date="2017-02" db="UniProtKB">
        <authorList>
            <consortium name="WormBaseParasite"/>
        </authorList>
    </citation>
    <scope>IDENTIFICATION</scope>
</reference>
<dbReference type="OrthoDB" id="6256937at2759"/>
<reference evidence="1 3" key="2">
    <citation type="submission" date="2018-11" db="EMBL/GenBank/DDBJ databases">
        <authorList>
            <consortium name="Pathogen Informatics"/>
        </authorList>
    </citation>
    <scope>NUCLEOTIDE SEQUENCE [LARGE SCALE GENOMIC DNA]</scope>
</reference>